<comment type="caution">
    <text evidence="2">The sequence shown here is derived from an EMBL/GenBank/DDBJ whole genome shotgun (WGS) entry which is preliminary data.</text>
</comment>
<gene>
    <name evidence="2" type="ORF">PIIN_01895</name>
</gene>
<evidence type="ECO:0000313" key="2">
    <source>
        <dbReference type="EMBL" id="CCA68028.1"/>
    </source>
</evidence>
<sequence length="417" mass="46886">MEKVSDLRWQTTVTGSSTLNFPSYNIDDMNAQVINMAARGDYQGAARFAYDFSRREAAMEEHQMRTSADEYRRSYLDPATVVVNKAILESRPIYAEIQAYLEIQDKQLDVVKTIRALEQVSSNIECGVKLLEQLDDEKSAQEFGRRIKEATNRQQFIEVSQLEDQKNGRGYQVNAVRTSRKVARRAPFFNLAISRINKALSEIDKDQSALKEQLKELFRTIPETISLDQEEARARAGDTSPSKIPLPSKELFNQISDLQSSVVSINATSLDLRSLMKDLQRQQLEERAEDQVAQLTLRKIRAGRFLGVYAGPVRELQDRASNEIAELERAFDGFYQSDLMEMGAIIGPVNAFISRYKSREALVMRRIGTTADPAPSPAPSSSLAARSTGAANPTIEGLQHFSQQQYKTEPKSLGDTT</sequence>
<dbReference type="OrthoDB" id="3243937at2759"/>
<reference evidence="2 3" key="1">
    <citation type="journal article" date="2011" name="PLoS Pathog.">
        <title>Endophytic Life Strategies Decoded by Genome and Transcriptome Analyses of the Mutualistic Root Symbiont Piriformospora indica.</title>
        <authorList>
            <person name="Zuccaro A."/>
            <person name="Lahrmann U."/>
            <person name="Guldener U."/>
            <person name="Langen G."/>
            <person name="Pfiffi S."/>
            <person name="Biedenkopf D."/>
            <person name="Wong P."/>
            <person name="Samans B."/>
            <person name="Grimm C."/>
            <person name="Basiewicz M."/>
            <person name="Murat C."/>
            <person name="Martin F."/>
            <person name="Kogel K.H."/>
        </authorList>
    </citation>
    <scope>NUCLEOTIDE SEQUENCE [LARGE SCALE GENOMIC DNA]</scope>
    <source>
        <strain evidence="2 3">DSM 11827</strain>
    </source>
</reference>
<protein>
    <submittedName>
        <fullName evidence="2">Uncharacterized protein</fullName>
    </submittedName>
</protein>
<organism evidence="2 3">
    <name type="scientific">Serendipita indica (strain DSM 11827)</name>
    <name type="common">Root endophyte fungus</name>
    <name type="synonym">Piriformospora indica</name>
    <dbReference type="NCBI Taxonomy" id="1109443"/>
    <lineage>
        <taxon>Eukaryota</taxon>
        <taxon>Fungi</taxon>
        <taxon>Dikarya</taxon>
        <taxon>Basidiomycota</taxon>
        <taxon>Agaricomycotina</taxon>
        <taxon>Agaricomycetes</taxon>
        <taxon>Sebacinales</taxon>
        <taxon>Serendipitaceae</taxon>
        <taxon>Serendipita</taxon>
    </lineage>
</organism>
<dbReference type="EMBL" id="CAFZ01000024">
    <property type="protein sequence ID" value="CCA68028.1"/>
    <property type="molecule type" value="Genomic_DNA"/>
</dbReference>
<dbReference type="InParanoid" id="G4T9M7"/>
<dbReference type="AlphaFoldDB" id="G4T9M7"/>
<evidence type="ECO:0000313" key="3">
    <source>
        <dbReference type="Proteomes" id="UP000007148"/>
    </source>
</evidence>
<dbReference type="Proteomes" id="UP000007148">
    <property type="component" value="Unassembled WGS sequence"/>
</dbReference>
<evidence type="ECO:0000256" key="1">
    <source>
        <dbReference type="SAM" id="MobiDB-lite"/>
    </source>
</evidence>
<feature type="region of interest" description="Disordered" evidence="1">
    <location>
        <begin position="369"/>
        <end position="417"/>
    </location>
</feature>
<proteinExistence type="predicted"/>
<name>G4T9M7_SERID</name>
<keyword evidence="3" id="KW-1185">Reference proteome</keyword>
<dbReference type="HOGENOM" id="CLU_728753_0_0_1"/>
<feature type="compositionally biased region" description="Basic and acidic residues" evidence="1">
    <location>
        <begin position="408"/>
        <end position="417"/>
    </location>
</feature>
<accession>G4T9M7</accession>